<keyword evidence="11" id="KW-0443">Lipid metabolism</keyword>
<reference evidence="17" key="1">
    <citation type="submission" date="2025-08" db="UniProtKB">
        <authorList>
            <consortium name="RefSeq"/>
        </authorList>
    </citation>
    <scope>IDENTIFICATION</scope>
    <source>
        <strain evidence="17">USDA-PBARC FA_bdor</strain>
        <tissue evidence="17">Whole organism</tissue>
    </source>
</reference>
<dbReference type="SUPFAM" id="SSF47336">
    <property type="entry name" value="ACP-like"/>
    <property type="match status" value="1"/>
</dbReference>
<evidence type="ECO:0000256" key="5">
    <source>
        <dbReference type="ARBA" id="ARBA00022516"/>
    </source>
</evidence>
<protein>
    <recommendedName>
        <fullName evidence="14">Acyl carrier protein</fullName>
    </recommendedName>
</protein>
<dbReference type="CTD" id="38154"/>
<dbReference type="GO" id="GO:0000035">
    <property type="term" value="F:acyl binding"/>
    <property type="evidence" value="ECO:0007669"/>
    <property type="project" value="TreeGrafter"/>
</dbReference>
<dbReference type="NCBIfam" id="NF002148">
    <property type="entry name" value="PRK00982.1-2"/>
    <property type="match status" value="1"/>
</dbReference>
<keyword evidence="8" id="KW-0276">Fatty acid metabolism</keyword>
<evidence type="ECO:0000256" key="14">
    <source>
        <dbReference type="RuleBase" id="RU000722"/>
    </source>
</evidence>
<dbReference type="RefSeq" id="XP_011307408.1">
    <property type="nucleotide sequence ID" value="XM_011309106.1"/>
</dbReference>
<keyword evidence="5 14" id="KW-0444">Lipid biosynthesis</keyword>
<keyword evidence="16" id="KW-1185">Reference proteome</keyword>
<keyword evidence="4 14" id="KW-0596">Phosphopantetheine</keyword>
<keyword evidence="13 14" id="KW-0275">Fatty acid biosynthesis</keyword>
<dbReference type="HAMAP" id="MF_01217">
    <property type="entry name" value="Acyl_carrier"/>
    <property type="match status" value="1"/>
</dbReference>
<sequence length="155" mass="17293">MASLTGVRLLSRGTGCIRGINSTGFRAQGLLPFACGSRIIHSNFRGSKGLLPSNNVQGPRVELTRFYCGKQPLTLDIIRERVLLVLKLYDKVDPNKLSLESHFLNDLGLDSLDHVEVIMAIEDDFGFEIPDVDAEKLMKPGDIVRYIADKEDIYE</sequence>
<evidence type="ECO:0000256" key="11">
    <source>
        <dbReference type="ARBA" id="ARBA00023098"/>
    </source>
</evidence>
<dbReference type="PANTHER" id="PTHR20863">
    <property type="entry name" value="ACYL CARRIER PROTEIN"/>
    <property type="match status" value="1"/>
</dbReference>
<dbReference type="InterPro" id="IPR009081">
    <property type="entry name" value="PP-bd_ACP"/>
</dbReference>
<evidence type="ECO:0000313" key="16">
    <source>
        <dbReference type="Proteomes" id="UP000694866"/>
    </source>
</evidence>
<dbReference type="InterPro" id="IPR003231">
    <property type="entry name" value="ACP"/>
</dbReference>
<evidence type="ECO:0000256" key="10">
    <source>
        <dbReference type="ARBA" id="ARBA00022982"/>
    </source>
</evidence>
<dbReference type="FunFam" id="1.10.1200.10:FF:000008">
    <property type="entry name" value="Acyl carrier protein"/>
    <property type="match status" value="1"/>
</dbReference>
<dbReference type="PANTHER" id="PTHR20863:SF28">
    <property type="entry name" value="ACYL CARRIER PROTEIN, MITOCHONDRIAL"/>
    <property type="match status" value="1"/>
</dbReference>
<evidence type="ECO:0000259" key="15">
    <source>
        <dbReference type="PROSITE" id="PS50075"/>
    </source>
</evidence>
<evidence type="ECO:0000256" key="13">
    <source>
        <dbReference type="ARBA" id="ARBA00023160"/>
    </source>
</evidence>
<dbReference type="GeneID" id="105269105"/>
<comment type="similarity">
    <text evidence="2">Belongs to the acyl carrier protein (ACP) family.</text>
</comment>
<gene>
    <name evidence="17" type="primary">ND-ACP</name>
</gene>
<dbReference type="Pfam" id="PF00550">
    <property type="entry name" value="PP-binding"/>
    <property type="match status" value="1"/>
</dbReference>
<keyword evidence="9" id="KW-0809">Transit peptide</keyword>
<dbReference type="OrthoDB" id="448946at2759"/>
<evidence type="ECO:0000256" key="1">
    <source>
        <dbReference type="ARBA" id="ARBA00004173"/>
    </source>
</evidence>
<dbReference type="GO" id="GO:0000036">
    <property type="term" value="F:acyl carrier activity"/>
    <property type="evidence" value="ECO:0007669"/>
    <property type="project" value="TreeGrafter"/>
</dbReference>
<evidence type="ECO:0000256" key="3">
    <source>
        <dbReference type="ARBA" id="ARBA00022448"/>
    </source>
</evidence>
<evidence type="ECO:0000256" key="4">
    <source>
        <dbReference type="ARBA" id="ARBA00022450"/>
    </source>
</evidence>
<keyword evidence="12" id="KW-0496">Mitochondrion</keyword>
<accession>A0A9R1TE60</accession>
<dbReference type="GO" id="GO:0031966">
    <property type="term" value="C:mitochondrial membrane"/>
    <property type="evidence" value="ECO:0007669"/>
    <property type="project" value="UniProtKB-ARBA"/>
</dbReference>
<dbReference type="GO" id="GO:0045271">
    <property type="term" value="C:respiratory chain complex I"/>
    <property type="evidence" value="ECO:0007669"/>
    <property type="project" value="UniProtKB-ARBA"/>
</dbReference>
<evidence type="ECO:0000256" key="7">
    <source>
        <dbReference type="ARBA" id="ARBA00022660"/>
    </source>
</evidence>
<evidence type="ECO:0000256" key="8">
    <source>
        <dbReference type="ARBA" id="ARBA00022832"/>
    </source>
</evidence>
<evidence type="ECO:0000313" key="17">
    <source>
        <dbReference type="RefSeq" id="XP_011307408.1"/>
    </source>
</evidence>
<dbReference type="Proteomes" id="UP000694866">
    <property type="component" value="Unplaced"/>
</dbReference>
<feature type="domain" description="Carrier" evidence="15">
    <location>
        <begin position="76"/>
        <end position="151"/>
    </location>
</feature>
<dbReference type="KEGG" id="fas:105269105"/>
<evidence type="ECO:0000256" key="2">
    <source>
        <dbReference type="ARBA" id="ARBA00010930"/>
    </source>
</evidence>
<dbReference type="Gene3D" id="1.10.1200.10">
    <property type="entry name" value="ACP-like"/>
    <property type="match status" value="1"/>
</dbReference>
<evidence type="ECO:0000256" key="6">
    <source>
        <dbReference type="ARBA" id="ARBA00022553"/>
    </source>
</evidence>
<comment type="subcellular location">
    <subcellularLocation>
        <location evidence="1">Mitochondrion</location>
    </subcellularLocation>
</comment>
<name>A0A9R1TE60_9HYME</name>
<keyword evidence="7" id="KW-0679">Respiratory chain</keyword>
<dbReference type="AlphaFoldDB" id="A0A9R1TE60"/>
<comment type="function">
    <text evidence="14">Carrier of the growing fatty acid chain in fatty acid biosynthesis.</text>
</comment>
<evidence type="ECO:0000256" key="9">
    <source>
        <dbReference type="ARBA" id="ARBA00022946"/>
    </source>
</evidence>
<keyword evidence="6" id="KW-0597">Phosphoprotein</keyword>
<keyword evidence="10" id="KW-0249">Electron transport</keyword>
<evidence type="ECO:0000256" key="12">
    <source>
        <dbReference type="ARBA" id="ARBA00023128"/>
    </source>
</evidence>
<keyword evidence="3" id="KW-0813">Transport</keyword>
<dbReference type="PROSITE" id="PS50075">
    <property type="entry name" value="CARRIER"/>
    <property type="match status" value="1"/>
</dbReference>
<dbReference type="InterPro" id="IPR036736">
    <property type="entry name" value="ACP-like_sf"/>
</dbReference>
<organism evidence="16 17">
    <name type="scientific">Fopius arisanus</name>
    <dbReference type="NCBI Taxonomy" id="64838"/>
    <lineage>
        <taxon>Eukaryota</taxon>
        <taxon>Metazoa</taxon>
        <taxon>Ecdysozoa</taxon>
        <taxon>Arthropoda</taxon>
        <taxon>Hexapoda</taxon>
        <taxon>Insecta</taxon>
        <taxon>Pterygota</taxon>
        <taxon>Neoptera</taxon>
        <taxon>Endopterygota</taxon>
        <taxon>Hymenoptera</taxon>
        <taxon>Apocrita</taxon>
        <taxon>Ichneumonoidea</taxon>
        <taxon>Braconidae</taxon>
        <taxon>Opiinae</taxon>
        <taxon>Fopius</taxon>
    </lineage>
</organism>
<proteinExistence type="inferred from homology"/>